<dbReference type="Proteomes" id="UP001652582">
    <property type="component" value="Chromosome 24"/>
</dbReference>
<dbReference type="InterPro" id="IPR000477">
    <property type="entry name" value="RT_dom"/>
</dbReference>
<feature type="domain" description="Reverse transcriptase" evidence="1">
    <location>
        <begin position="1"/>
        <end position="102"/>
    </location>
</feature>
<name>A0ABM3M0I5_BICAN</name>
<evidence type="ECO:0000259" key="1">
    <source>
        <dbReference type="PROSITE" id="PS50878"/>
    </source>
</evidence>
<dbReference type="PANTHER" id="PTHR47027:SF20">
    <property type="entry name" value="REVERSE TRANSCRIPTASE-LIKE PROTEIN WITH RNA-DIRECTED DNA POLYMERASE DOMAIN"/>
    <property type="match status" value="1"/>
</dbReference>
<dbReference type="PANTHER" id="PTHR47027">
    <property type="entry name" value="REVERSE TRANSCRIPTASE DOMAIN-CONTAINING PROTEIN"/>
    <property type="match status" value="1"/>
</dbReference>
<dbReference type="SUPFAM" id="SSF56672">
    <property type="entry name" value="DNA/RNA polymerases"/>
    <property type="match status" value="1"/>
</dbReference>
<dbReference type="PROSITE" id="PS50878">
    <property type="entry name" value="RT_POL"/>
    <property type="match status" value="1"/>
</dbReference>
<organism evidence="2 3">
    <name type="scientific">Bicyclus anynana</name>
    <name type="common">Squinting bush brown butterfly</name>
    <dbReference type="NCBI Taxonomy" id="110368"/>
    <lineage>
        <taxon>Eukaryota</taxon>
        <taxon>Metazoa</taxon>
        <taxon>Ecdysozoa</taxon>
        <taxon>Arthropoda</taxon>
        <taxon>Hexapoda</taxon>
        <taxon>Insecta</taxon>
        <taxon>Pterygota</taxon>
        <taxon>Neoptera</taxon>
        <taxon>Endopterygota</taxon>
        <taxon>Lepidoptera</taxon>
        <taxon>Glossata</taxon>
        <taxon>Ditrysia</taxon>
        <taxon>Papilionoidea</taxon>
        <taxon>Nymphalidae</taxon>
        <taxon>Satyrinae</taxon>
        <taxon>Satyrini</taxon>
        <taxon>Mycalesina</taxon>
        <taxon>Bicyclus</taxon>
    </lineage>
</organism>
<accession>A0ABM3M0I5</accession>
<evidence type="ECO:0000313" key="2">
    <source>
        <dbReference type="Proteomes" id="UP001652582"/>
    </source>
</evidence>
<sequence>MNQLIIELGNAGVGCSIDGQCVNNISYADDMVLLSPSVRALRKLLTICERYAQKHGLLYNVKKSELLVFRVGSRKLENVPPVTLGGIELQRVSEFKYLGHIVTEGLCDDMDMERERRAIAVRCNMLARRFARSTVDVKVTLFKAFCQTLYTCSLWVNYTQKTYNALRVQYNNAFRVMLGLPRYCSASAMFAYGRTDSFSTVIRKRTATLMSRLRGSTNTFLRVISEKYDCPILRHWIHTHTCVPGVSEEILMYDIQVSWMTMSDFTVEYVILGALRTKISYTRRPSFPVPL</sequence>
<keyword evidence="2" id="KW-1185">Reference proteome</keyword>
<dbReference type="InterPro" id="IPR043502">
    <property type="entry name" value="DNA/RNA_pol_sf"/>
</dbReference>
<protein>
    <submittedName>
        <fullName evidence="3">Uncharacterized protein LOC128199434</fullName>
    </submittedName>
</protein>
<dbReference type="GeneID" id="128199434"/>
<dbReference type="RefSeq" id="XP_052744833.1">
    <property type="nucleotide sequence ID" value="XM_052888873.1"/>
</dbReference>
<evidence type="ECO:0000313" key="3">
    <source>
        <dbReference type="RefSeq" id="XP_052744833.1"/>
    </source>
</evidence>
<dbReference type="Pfam" id="PF00078">
    <property type="entry name" value="RVT_1"/>
    <property type="match status" value="1"/>
</dbReference>
<proteinExistence type="predicted"/>
<reference evidence="3" key="1">
    <citation type="submission" date="2025-08" db="UniProtKB">
        <authorList>
            <consortium name="RefSeq"/>
        </authorList>
    </citation>
    <scope>IDENTIFICATION</scope>
</reference>
<gene>
    <name evidence="3" type="primary">LOC128199434</name>
</gene>